<dbReference type="EMBL" id="MCGT01000005">
    <property type="protein sequence ID" value="ORX59646.1"/>
    <property type="molecule type" value="Genomic_DNA"/>
</dbReference>
<feature type="compositionally biased region" description="Polar residues" evidence="1">
    <location>
        <begin position="131"/>
        <end position="140"/>
    </location>
</feature>
<feature type="compositionally biased region" description="Polar residues" evidence="1">
    <location>
        <begin position="86"/>
        <end position="114"/>
    </location>
</feature>
<name>A0A1X2GRF6_9FUNG</name>
<protein>
    <submittedName>
        <fullName evidence="2">Uncharacterized protein</fullName>
    </submittedName>
</protein>
<dbReference type="Proteomes" id="UP000242146">
    <property type="component" value="Unassembled WGS sequence"/>
</dbReference>
<feature type="compositionally biased region" description="Low complexity" evidence="1">
    <location>
        <begin position="62"/>
        <end position="85"/>
    </location>
</feature>
<evidence type="ECO:0000256" key="1">
    <source>
        <dbReference type="SAM" id="MobiDB-lite"/>
    </source>
</evidence>
<keyword evidence="3" id="KW-1185">Reference proteome</keyword>
<gene>
    <name evidence="2" type="ORF">DM01DRAFT_1333112</name>
</gene>
<evidence type="ECO:0000313" key="3">
    <source>
        <dbReference type="Proteomes" id="UP000242146"/>
    </source>
</evidence>
<feature type="region of interest" description="Disordered" evidence="1">
    <location>
        <begin position="48"/>
        <end position="144"/>
    </location>
</feature>
<evidence type="ECO:0000313" key="2">
    <source>
        <dbReference type="EMBL" id="ORX59646.1"/>
    </source>
</evidence>
<accession>A0A1X2GRF6</accession>
<dbReference type="AlphaFoldDB" id="A0A1X2GRF6"/>
<reference evidence="2 3" key="1">
    <citation type="submission" date="2016-07" db="EMBL/GenBank/DDBJ databases">
        <title>Pervasive Adenine N6-methylation of Active Genes in Fungi.</title>
        <authorList>
            <consortium name="DOE Joint Genome Institute"/>
            <person name="Mondo S.J."/>
            <person name="Dannebaum R.O."/>
            <person name="Kuo R.C."/>
            <person name="Labutti K."/>
            <person name="Haridas S."/>
            <person name="Kuo A."/>
            <person name="Salamov A."/>
            <person name="Ahrendt S.R."/>
            <person name="Lipzen A."/>
            <person name="Sullivan W."/>
            <person name="Andreopoulos W.B."/>
            <person name="Clum A."/>
            <person name="Lindquist E."/>
            <person name="Daum C."/>
            <person name="Ramamoorthy G.K."/>
            <person name="Gryganskyi A."/>
            <person name="Culley D."/>
            <person name="Magnuson J.K."/>
            <person name="James T.Y."/>
            <person name="O'Malley M.A."/>
            <person name="Stajich J.E."/>
            <person name="Spatafora J.W."/>
            <person name="Visel A."/>
            <person name="Grigoriev I.V."/>
        </authorList>
    </citation>
    <scope>NUCLEOTIDE SEQUENCE [LARGE SCALE GENOMIC DNA]</scope>
    <source>
        <strain evidence="2 3">NRRL 3301</strain>
    </source>
</reference>
<comment type="caution">
    <text evidence="2">The sequence shown here is derived from an EMBL/GenBank/DDBJ whole genome shotgun (WGS) entry which is preliminary data.</text>
</comment>
<organism evidence="2 3">
    <name type="scientific">Hesseltinella vesiculosa</name>
    <dbReference type="NCBI Taxonomy" id="101127"/>
    <lineage>
        <taxon>Eukaryota</taxon>
        <taxon>Fungi</taxon>
        <taxon>Fungi incertae sedis</taxon>
        <taxon>Mucoromycota</taxon>
        <taxon>Mucoromycotina</taxon>
        <taxon>Mucoromycetes</taxon>
        <taxon>Mucorales</taxon>
        <taxon>Cunninghamellaceae</taxon>
        <taxon>Hesseltinella</taxon>
    </lineage>
</organism>
<proteinExistence type="predicted"/>
<sequence length="403" mass="44853">MGKGYAMAAPLGSSLAAELHSATNVPLEPLSPTPSSKLASLAMDRSLSSPLHHTDGELPLQSSTSTSFHHPSISSTSSSSTTATTQLPPHQPFTSSSSTSYLLDNHNNSVPANLTTTPPPTSHTPDYGLNDTLSDQTSPVMSPLQWSTFGRSRRSSFSSTWSSLEPEVDDDPFEVLRRQLEDLNSVVWESKTLHKRLTHTLAATTDDAPSTKSTTKKQPLEFVITSVAGLVESKSRDRERQTVILRNLENALRKEASAMPLDCLRELEHLVGQVKVTLYDQAYSYENPVPLLRHLTLDTSSMADSMEELKELMYVSKRQVTELNQRLRSIAKTVHEVRKDIRRINKYLEEKDDDDAVVLEKGEVQKQVKEIMWGLDDLDSDSSTKIKQMQLFWENQIISSMAS</sequence>
<dbReference type="OrthoDB" id="2354971at2759"/>